<evidence type="ECO:0000313" key="2">
    <source>
        <dbReference type="EMBL" id="MCI83507.1"/>
    </source>
</evidence>
<feature type="region of interest" description="Disordered" evidence="1">
    <location>
        <begin position="1"/>
        <end position="32"/>
    </location>
</feature>
<proteinExistence type="predicted"/>
<dbReference type="AlphaFoldDB" id="A0A392V5L1"/>
<dbReference type="EMBL" id="LXQA011068801">
    <property type="protein sequence ID" value="MCI83507.1"/>
    <property type="molecule type" value="Genomic_DNA"/>
</dbReference>
<dbReference type="Proteomes" id="UP000265520">
    <property type="component" value="Unassembled WGS sequence"/>
</dbReference>
<feature type="non-terminal residue" evidence="2">
    <location>
        <position position="71"/>
    </location>
</feature>
<protein>
    <submittedName>
        <fullName evidence="2">Uncharacterized protein</fullName>
    </submittedName>
</protein>
<name>A0A392V5L1_9FABA</name>
<feature type="compositionally biased region" description="Polar residues" evidence="1">
    <location>
        <begin position="1"/>
        <end position="20"/>
    </location>
</feature>
<feature type="non-terminal residue" evidence="2">
    <location>
        <position position="1"/>
    </location>
</feature>
<evidence type="ECO:0000313" key="3">
    <source>
        <dbReference type="Proteomes" id="UP000265520"/>
    </source>
</evidence>
<organism evidence="2 3">
    <name type="scientific">Trifolium medium</name>
    <dbReference type="NCBI Taxonomy" id="97028"/>
    <lineage>
        <taxon>Eukaryota</taxon>
        <taxon>Viridiplantae</taxon>
        <taxon>Streptophyta</taxon>
        <taxon>Embryophyta</taxon>
        <taxon>Tracheophyta</taxon>
        <taxon>Spermatophyta</taxon>
        <taxon>Magnoliopsida</taxon>
        <taxon>eudicotyledons</taxon>
        <taxon>Gunneridae</taxon>
        <taxon>Pentapetalae</taxon>
        <taxon>rosids</taxon>
        <taxon>fabids</taxon>
        <taxon>Fabales</taxon>
        <taxon>Fabaceae</taxon>
        <taxon>Papilionoideae</taxon>
        <taxon>50 kb inversion clade</taxon>
        <taxon>NPAAA clade</taxon>
        <taxon>Hologalegina</taxon>
        <taxon>IRL clade</taxon>
        <taxon>Trifolieae</taxon>
        <taxon>Trifolium</taxon>
    </lineage>
</organism>
<reference evidence="2 3" key="1">
    <citation type="journal article" date="2018" name="Front. Plant Sci.">
        <title>Red Clover (Trifolium pratense) and Zigzag Clover (T. medium) - A Picture of Genomic Similarities and Differences.</title>
        <authorList>
            <person name="Dluhosova J."/>
            <person name="Istvanek J."/>
            <person name="Nedelnik J."/>
            <person name="Repkova J."/>
        </authorList>
    </citation>
    <scope>NUCLEOTIDE SEQUENCE [LARGE SCALE GENOMIC DNA]</scope>
    <source>
        <strain evidence="3">cv. 10/8</strain>
        <tissue evidence="2">Leaf</tissue>
    </source>
</reference>
<sequence>HHSIMSNTTDSSQIKTQGTVTPAKGRSTRSKANVEDTVIVADVVPLTTVHPSDLKSKSKPKSVVKKEKSMK</sequence>
<accession>A0A392V5L1</accession>
<feature type="region of interest" description="Disordered" evidence="1">
    <location>
        <begin position="50"/>
        <end position="71"/>
    </location>
</feature>
<keyword evidence="3" id="KW-1185">Reference proteome</keyword>
<comment type="caution">
    <text evidence="2">The sequence shown here is derived from an EMBL/GenBank/DDBJ whole genome shotgun (WGS) entry which is preliminary data.</text>
</comment>
<evidence type="ECO:0000256" key="1">
    <source>
        <dbReference type="SAM" id="MobiDB-lite"/>
    </source>
</evidence>